<evidence type="ECO:0000256" key="9">
    <source>
        <dbReference type="ARBA" id="ARBA00022989"/>
    </source>
</evidence>
<dbReference type="InterPro" id="IPR005126">
    <property type="entry name" value="NapC/NirT_cyt_c_N"/>
</dbReference>
<evidence type="ECO:0000313" key="13">
    <source>
        <dbReference type="EMBL" id="EOZ93666.1"/>
    </source>
</evidence>
<dbReference type="InterPro" id="IPR036280">
    <property type="entry name" value="Multihaem_cyt_sf"/>
</dbReference>
<keyword evidence="10" id="KW-0408">Iron</keyword>
<dbReference type="GO" id="GO:0046872">
    <property type="term" value="F:metal ion binding"/>
    <property type="evidence" value="ECO:0007669"/>
    <property type="project" value="UniProtKB-KW"/>
</dbReference>
<comment type="caution">
    <text evidence="13">The sequence shown here is derived from an EMBL/GenBank/DDBJ whole genome shotgun (WGS) entry which is preliminary data.</text>
</comment>
<keyword evidence="7" id="KW-0479">Metal-binding</keyword>
<sequence length="218" mass="25178">MFRLRIENDMSQTHNLKKKLFKLSLIPPKKWRPAATVLIGAIFGLGIYMVRLSNATSYISDDPQACVNCHIMTPQYITWTRSSHREVAHCNDCHVPHDNIANKYFFKAKDGLYHSTIFTLRAEPQVIRALEPSINVIQNNCIRCHENQVTDAKLLDVVENHHPHRTDRICWECHREVPHGKIRSLASVGHQIEPIRAHAPPDLEIIPKWLKESMQSKK</sequence>
<evidence type="ECO:0000256" key="4">
    <source>
        <dbReference type="ARBA" id="ARBA00022475"/>
    </source>
</evidence>
<comment type="subcellular location">
    <subcellularLocation>
        <location evidence="1">Cell membrane</location>
    </subcellularLocation>
</comment>
<dbReference type="EMBL" id="ALWO02000045">
    <property type="protein sequence ID" value="EOZ93666.1"/>
    <property type="molecule type" value="Genomic_DNA"/>
</dbReference>
<proteinExistence type="inferred from homology"/>
<evidence type="ECO:0000256" key="1">
    <source>
        <dbReference type="ARBA" id="ARBA00004236"/>
    </source>
</evidence>
<dbReference type="AlphaFoldDB" id="S2DNY6"/>
<accession>S2DNY6</accession>
<evidence type="ECO:0000256" key="8">
    <source>
        <dbReference type="ARBA" id="ARBA00022982"/>
    </source>
</evidence>
<dbReference type="Pfam" id="PF03264">
    <property type="entry name" value="Cytochrom_NNT"/>
    <property type="match status" value="1"/>
</dbReference>
<keyword evidence="4" id="KW-1003">Cell membrane</keyword>
<feature type="domain" description="NapC/NirT cytochrome c N-terminal" evidence="12">
    <location>
        <begin position="35"/>
        <end position="180"/>
    </location>
</feature>
<keyword evidence="6" id="KW-0812">Transmembrane</keyword>
<gene>
    <name evidence="13" type="ORF">A33Q_3612</name>
</gene>
<organism evidence="13 14">
    <name type="scientific">Indibacter alkaliphilus (strain CCUG 57479 / KCTC 22604 / LW1)</name>
    <dbReference type="NCBI Taxonomy" id="1189612"/>
    <lineage>
        <taxon>Bacteria</taxon>
        <taxon>Pseudomonadati</taxon>
        <taxon>Bacteroidota</taxon>
        <taxon>Cytophagia</taxon>
        <taxon>Cytophagales</taxon>
        <taxon>Cyclobacteriaceae</taxon>
    </lineage>
</organism>
<name>S2DNY6_INDAL</name>
<evidence type="ECO:0000259" key="12">
    <source>
        <dbReference type="Pfam" id="PF03264"/>
    </source>
</evidence>
<protein>
    <submittedName>
        <fullName evidence="13">Cytochrome c nitrite reductase, small subunit NrfH</fullName>
    </submittedName>
</protein>
<dbReference type="InterPro" id="IPR038266">
    <property type="entry name" value="NapC/NirT_cytc_sf"/>
</dbReference>
<dbReference type="STRING" id="1189612.A33Q_3612"/>
<dbReference type="GO" id="GO:0005886">
    <property type="term" value="C:plasma membrane"/>
    <property type="evidence" value="ECO:0007669"/>
    <property type="project" value="UniProtKB-SubCell"/>
</dbReference>
<dbReference type="PANTHER" id="PTHR30333:SF1">
    <property type="entry name" value="CYTOCHROME C-TYPE PROTEIN NAPC"/>
    <property type="match status" value="1"/>
</dbReference>
<keyword evidence="14" id="KW-1185">Reference proteome</keyword>
<keyword evidence="9" id="KW-1133">Transmembrane helix</keyword>
<evidence type="ECO:0000256" key="10">
    <source>
        <dbReference type="ARBA" id="ARBA00023004"/>
    </source>
</evidence>
<dbReference type="InterPro" id="IPR017571">
    <property type="entry name" value="NrfH"/>
</dbReference>
<evidence type="ECO:0000256" key="11">
    <source>
        <dbReference type="ARBA" id="ARBA00023136"/>
    </source>
</evidence>
<keyword evidence="11" id="KW-0472">Membrane</keyword>
<dbReference type="GO" id="GO:0009061">
    <property type="term" value="P:anaerobic respiration"/>
    <property type="evidence" value="ECO:0007669"/>
    <property type="project" value="TreeGrafter"/>
</dbReference>
<keyword evidence="8" id="KW-0249">Electron transport</keyword>
<dbReference type="InterPro" id="IPR051174">
    <property type="entry name" value="Cytochrome_c-type_ET"/>
</dbReference>
<keyword evidence="3" id="KW-0813">Transport</keyword>
<dbReference type="GO" id="GO:0009055">
    <property type="term" value="F:electron transfer activity"/>
    <property type="evidence" value="ECO:0007669"/>
    <property type="project" value="TreeGrafter"/>
</dbReference>
<evidence type="ECO:0000256" key="3">
    <source>
        <dbReference type="ARBA" id="ARBA00022448"/>
    </source>
</evidence>
<dbReference type="Gene3D" id="1.10.3820.10">
    <property type="entry name" value="Di-heme elbow motif domain"/>
    <property type="match status" value="1"/>
</dbReference>
<evidence type="ECO:0000256" key="7">
    <source>
        <dbReference type="ARBA" id="ARBA00022723"/>
    </source>
</evidence>
<dbReference type="PANTHER" id="PTHR30333">
    <property type="entry name" value="CYTOCHROME C-TYPE PROTEIN"/>
    <property type="match status" value="1"/>
</dbReference>
<evidence type="ECO:0000256" key="6">
    <source>
        <dbReference type="ARBA" id="ARBA00022692"/>
    </source>
</evidence>
<keyword evidence="5" id="KW-0349">Heme</keyword>
<reference evidence="13 14" key="1">
    <citation type="journal article" date="2013" name="Genome Announc.">
        <title>Draft Genome Sequence of Indibacter alkaliphilus Strain LW1T, Isolated from Lonar Lake, a Haloalkaline Lake in the Buldana District of Maharashtra, India.</title>
        <authorList>
            <person name="Singh A."/>
            <person name="Kumar Jangir P."/>
            <person name="Sharma R."/>
            <person name="Singh A."/>
            <person name="Kumar Pinnaka A."/>
            <person name="Shivaji S."/>
        </authorList>
    </citation>
    <scope>NUCLEOTIDE SEQUENCE [LARGE SCALE GENOMIC DNA]</scope>
    <source>
        <strain evidence="14">CCUG 57479 / KCTC 22604 / LW1</strain>
    </source>
</reference>
<evidence type="ECO:0000256" key="2">
    <source>
        <dbReference type="ARBA" id="ARBA00007395"/>
    </source>
</evidence>
<dbReference type="NCBIfam" id="TIGR03153">
    <property type="entry name" value="cytochr_NrfH"/>
    <property type="match status" value="1"/>
</dbReference>
<comment type="similarity">
    <text evidence="2">Belongs to the NapC/NirT/NrfH family.</text>
</comment>
<evidence type="ECO:0000256" key="5">
    <source>
        <dbReference type="ARBA" id="ARBA00022617"/>
    </source>
</evidence>
<dbReference type="Proteomes" id="UP000006073">
    <property type="component" value="Unassembled WGS sequence"/>
</dbReference>
<dbReference type="GO" id="GO:0022900">
    <property type="term" value="P:electron transport chain"/>
    <property type="evidence" value="ECO:0007669"/>
    <property type="project" value="InterPro"/>
</dbReference>
<evidence type="ECO:0000313" key="14">
    <source>
        <dbReference type="Proteomes" id="UP000006073"/>
    </source>
</evidence>
<dbReference type="eggNOG" id="COG3005">
    <property type="taxonomic scope" value="Bacteria"/>
</dbReference>
<dbReference type="SUPFAM" id="SSF48695">
    <property type="entry name" value="Multiheme cytochromes"/>
    <property type="match status" value="1"/>
</dbReference>